<accession>A0ACC0ANZ1</accession>
<name>A0ACC0ANZ1_CATRO</name>
<gene>
    <name evidence="1" type="ORF">M9H77_21622</name>
</gene>
<dbReference type="Proteomes" id="UP001060085">
    <property type="component" value="Linkage Group LG05"/>
</dbReference>
<sequence length="146" mass="16381">MNLLMKSRSLQRRIACEKRRGESQNMVPSTPPLGQLLRSKVPACLLALNLQRYKTKRWKTSNIPTPMAHHGSSNLSWLLSHLKTGEKHLENMSNGRSPLPQSMIQNQMQYRIGPNPPTALRPLSTGFKSRVTLPSMSLGRGPRTGD</sequence>
<organism evidence="1 2">
    <name type="scientific">Catharanthus roseus</name>
    <name type="common">Madagascar periwinkle</name>
    <name type="synonym">Vinca rosea</name>
    <dbReference type="NCBI Taxonomy" id="4058"/>
    <lineage>
        <taxon>Eukaryota</taxon>
        <taxon>Viridiplantae</taxon>
        <taxon>Streptophyta</taxon>
        <taxon>Embryophyta</taxon>
        <taxon>Tracheophyta</taxon>
        <taxon>Spermatophyta</taxon>
        <taxon>Magnoliopsida</taxon>
        <taxon>eudicotyledons</taxon>
        <taxon>Gunneridae</taxon>
        <taxon>Pentapetalae</taxon>
        <taxon>asterids</taxon>
        <taxon>lamiids</taxon>
        <taxon>Gentianales</taxon>
        <taxon>Apocynaceae</taxon>
        <taxon>Rauvolfioideae</taxon>
        <taxon>Vinceae</taxon>
        <taxon>Catharanthinae</taxon>
        <taxon>Catharanthus</taxon>
    </lineage>
</organism>
<keyword evidence="2" id="KW-1185">Reference proteome</keyword>
<evidence type="ECO:0000313" key="2">
    <source>
        <dbReference type="Proteomes" id="UP001060085"/>
    </source>
</evidence>
<comment type="caution">
    <text evidence="1">The sequence shown here is derived from an EMBL/GenBank/DDBJ whole genome shotgun (WGS) entry which is preliminary data.</text>
</comment>
<proteinExistence type="predicted"/>
<dbReference type="EMBL" id="CM044705">
    <property type="protein sequence ID" value="KAI5662299.1"/>
    <property type="molecule type" value="Genomic_DNA"/>
</dbReference>
<protein>
    <submittedName>
        <fullName evidence="1">Uncharacterized protein</fullName>
    </submittedName>
</protein>
<reference evidence="2" key="1">
    <citation type="journal article" date="2023" name="Nat. Plants">
        <title>Single-cell RNA sequencing provides a high-resolution roadmap for understanding the multicellular compartmentation of specialized metabolism.</title>
        <authorList>
            <person name="Sun S."/>
            <person name="Shen X."/>
            <person name="Li Y."/>
            <person name="Li Y."/>
            <person name="Wang S."/>
            <person name="Li R."/>
            <person name="Zhang H."/>
            <person name="Shen G."/>
            <person name="Guo B."/>
            <person name="Wei J."/>
            <person name="Xu J."/>
            <person name="St-Pierre B."/>
            <person name="Chen S."/>
            <person name="Sun C."/>
        </authorList>
    </citation>
    <scope>NUCLEOTIDE SEQUENCE [LARGE SCALE GENOMIC DNA]</scope>
</reference>
<evidence type="ECO:0000313" key="1">
    <source>
        <dbReference type="EMBL" id="KAI5662299.1"/>
    </source>
</evidence>